<feature type="domain" description="Major facilitator superfamily associated" evidence="9">
    <location>
        <begin position="1"/>
        <end position="315"/>
    </location>
</feature>
<protein>
    <submittedName>
        <fullName evidence="10">MFS transporter</fullName>
    </submittedName>
</protein>
<dbReference type="AlphaFoldDB" id="A0A809SIF6"/>
<dbReference type="PANTHER" id="PTHR23522:SF10">
    <property type="entry name" value="3-PHENYLPROPIONIC ACID TRANSPORTER-RELATED"/>
    <property type="match status" value="1"/>
</dbReference>
<feature type="transmembrane region" description="Helical" evidence="8">
    <location>
        <begin position="51"/>
        <end position="70"/>
    </location>
</feature>
<reference evidence="11" key="1">
    <citation type="submission" date="2019-11" db="EMBL/GenBank/DDBJ databases">
        <title>Isolation and characterization of a novel species in the genus Sulfuriferula.</title>
        <authorList>
            <person name="Mochizuki J."/>
            <person name="Kojima H."/>
            <person name="Fukui M."/>
        </authorList>
    </citation>
    <scope>NUCLEOTIDE SEQUENCE [LARGE SCALE GENOMIC DNA]</scope>
    <source>
        <strain evidence="11">SGTM</strain>
    </source>
</reference>
<feature type="transmembrane region" description="Helical" evidence="8">
    <location>
        <begin position="90"/>
        <end position="109"/>
    </location>
</feature>
<accession>A0A809SIF6</accession>
<keyword evidence="11" id="KW-1185">Reference proteome</keyword>
<evidence type="ECO:0000259" key="9">
    <source>
        <dbReference type="Pfam" id="PF12832"/>
    </source>
</evidence>
<dbReference type="PIRSF" id="PIRSF004925">
    <property type="entry name" value="HcaT"/>
    <property type="match status" value="1"/>
</dbReference>
<evidence type="ECO:0000256" key="5">
    <source>
        <dbReference type="ARBA" id="ARBA00022692"/>
    </source>
</evidence>
<feature type="transmembrane region" description="Helical" evidence="8">
    <location>
        <begin position="160"/>
        <end position="180"/>
    </location>
</feature>
<proteinExistence type="predicted"/>
<feature type="transmembrane region" description="Helical" evidence="8">
    <location>
        <begin position="192"/>
        <end position="210"/>
    </location>
</feature>
<evidence type="ECO:0000313" key="11">
    <source>
        <dbReference type="Proteomes" id="UP000463939"/>
    </source>
</evidence>
<dbReference type="InterPro" id="IPR036259">
    <property type="entry name" value="MFS_trans_sf"/>
</dbReference>
<keyword evidence="4" id="KW-0997">Cell inner membrane</keyword>
<dbReference type="PANTHER" id="PTHR23522">
    <property type="entry name" value="BLL5896 PROTEIN"/>
    <property type="match status" value="1"/>
</dbReference>
<evidence type="ECO:0000256" key="1">
    <source>
        <dbReference type="ARBA" id="ARBA00004429"/>
    </source>
</evidence>
<evidence type="ECO:0000313" key="10">
    <source>
        <dbReference type="EMBL" id="BBP01800.1"/>
    </source>
</evidence>
<evidence type="ECO:0000256" key="3">
    <source>
        <dbReference type="ARBA" id="ARBA00022475"/>
    </source>
</evidence>
<evidence type="ECO:0000256" key="2">
    <source>
        <dbReference type="ARBA" id="ARBA00022448"/>
    </source>
</evidence>
<keyword evidence="6 8" id="KW-1133">Transmembrane helix</keyword>
<dbReference type="GO" id="GO:0005886">
    <property type="term" value="C:plasma membrane"/>
    <property type="evidence" value="ECO:0007669"/>
    <property type="project" value="UniProtKB-SubCell"/>
</dbReference>
<dbReference type="Gene3D" id="1.20.1250.20">
    <property type="entry name" value="MFS general substrate transporter like domains"/>
    <property type="match status" value="2"/>
</dbReference>
<dbReference type="KEGG" id="sniv:SFSGTM_25080"/>
<keyword evidence="5 8" id="KW-0812">Transmembrane</keyword>
<keyword evidence="3" id="KW-1003">Cell membrane</keyword>
<comment type="subcellular location">
    <subcellularLocation>
        <location evidence="1">Cell inner membrane</location>
        <topology evidence="1">Multi-pass membrane protein</topology>
    </subcellularLocation>
</comment>
<evidence type="ECO:0000256" key="6">
    <source>
        <dbReference type="ARBA" id="ARBA00022989"/>
    </source>
</evidence>
<dbReference type="SUPFAM" id="SSF103473">
    <property type="entry name" value="MFS general substrate transporter"/>
    <property type="match status" value="1"/>
</dbReference>
<organism evidence="10 11">
    <name type="scientific">Sulfuriferula nivalis</name>
    <dbReference type="NCBI Taxonomy" id="2675298"/>
    <lineage>
        <taxon>Bacteria</taxon>
        <taxon>Pseudomonadati</taxon>
        <taxon>Pseudomonadota</taxon>
        <taxon>Betaproteobacteria</taxon>
        <taxon>Nitrosomonadales</taxon>
        <taxon>Sulfuricellaceae</taxon>
        <taxon>Sulfuriferula</taxon>
    </lineage>
</organism>
<gene>
    <name evidence="10" type="ORF">SFSGTM_25080</name>
</gene>
<dbReference type="GO" id="GO:0030395">
    <property type="term" value="F:lactose binding"/>
    <property type="evidence" value="ECO:0007669"/>
    <property type="project" value="TreeGrafter"/>
</dbReference>
<keyword evidence="2" id="KW-0813">Transport</keyword>
<feature type="transmembrane region" description="Helical" evidence="8">
    <location>
        <begin position="115"/>
        <end position="133"/>
    </location>
</feature>
<keyword evidence="7 8" id="KW-0472">Membrane</keyword>
<evidence type="ECO:0000256" key="8">
    <source>
        <dbReference type="SAM" id="Phobius"/>
    </source>
</evidence>
<name>A0A809SIF6_9PROT</name>
<evidence type="ECO:0000256" key="4">
    <source>
        <dbReference type="ARBA" id="ARBA00022519"/>
    </source>
</evidence>
<feature type="transmembrane region" description="Helical" evidence="8">
    <location>
        <begin position="247"/>
        <end position="272"/>
    </location>
</feature>
<feature type="transmembrane region" description="Helical" evidence="8">
    <location>
        <begin position="284"/>
        <end position="303"/>
    </location>
</feature>
<feature type="transmembrane region" description="Helical" evidence="8">
    <location>
        <begin position="222"/>
        <end position="241"/>
    </location>
</feature>
<dbReference type="EMBL" id="AP021881">
    <property type="protein sequence ID" value="BBP01800.1"/>
    <property type="molecule type" value="Genomic_DNA"/>
</dbReference>
<feature type="transmembrane region" description="Helical" evidence="8">
    <location>
        <begin position="27"/>
        <end position="45"/>
    </location>
</feature>
<dbReference type="Pfam" id="PF12832">
    <property type="entry name" value="MFS_1_like"/>
    <property type="match status" value="1"/>
</dbReference>
<dbReference type="InterPro" id="IPR024989">
    <property type="entry name" value="MFS_assoc_dom"/>
</dbReference>
<dbReference type="InterPro" id="IPR026032">
    <property type="entry name" value="HcaT-like"/>
</dbReference>
<evidence type="ECO:0000256" key="7">
    <source>
        <dbReference type="ARBA" id="ARBA00023136"/>
    </source>
</evidence>
<dbReference type="NCBIfam" id="NF037955">
    <property type="entry name" value="mfs"/>
    <property type="match status" value="1"/>
</dbReference>
<sequence>MSLLQVTRIFSPNIWGWLADKTGKRAAMVRLTAWLSLLCFAGVFFGSQFAWLFVVMATMSFFWSASLPLVEATTMSHLGSHTHRYGQIRLWGSIGFVIAVLGLGYWLNFRPVGDLPWAILAIMVGIGWLASYIPDAKINTQTRVHVDIWHVVRRPEVMSLLLGCFLMAVAHGPYYAFYSIDLVAHGYSKSAVGWLWALGVIAEIAVFMWLPRWLPNVSMARILLTTLLIAVLRFIIIAWGIDYLGWIIFAQILHAATFGAYHLSAVALIHRYFHGRNQARGQGLYNSVTYGAGGTLGGLYAGAVWDSWGAVWVFSIAAACAAVGAILVASQLSKLEAKMC</sequence>
<feature type="transmembrane region" description="Helical" evidence="8">
    <location>
        <begin position="309"/>
        <end position="329"/>
    </location>
</feature>
<dbReference type="Proteomes" id="UP000463939">
    <property type="component" value="Chromosome"/>
</dbReference>
<dbReference type="GO" id="GO:0015528">
    <property type="term" value="F:lactose:proton symporter activity"/>
    <property type="evidence" value="ECO:0007669"/>
    <property type="project" value="TreeGrafter"/>
</dbReference>